<keyword evidence="5" id="KW-1185">Reference proteome</keyword>
<evidence type="ECO:0000256" key="1">
    <source>
        <dbReference type="SAM" id="Phobius"/>
    </source>
</evidence>
<proteinExistence type="predicted"/>
<dbReference type="Pfam" id="PF00149">
    <property type="entry name" value="Metallophos"/>
    <property type="match status" value="1"/>
</dbReference>
<name>A0AA86NGK3_9EUKA</name>
<dbReference type="Proteomes" id="UP001642409">
    <property type="component" value="Unassembled WGS sequence"/>
</dbReference>
<gene>
    <name evidence="4" type="ORF">HINF_LOCUS4491</name>
    <name evidence="3" type="ORF">HINF_LOCUS6925</name>
</gene>
<evidence type="ECO:0000313" key="5">
    <source>
        <dbReference type="Proteomes" id="UP001642409"/>
    </source>
</evidence>
<comment type="caution">
    <text evidence="3">The sequence shown here is derived from an EMBL/GenBank/DDBJ whole genome shotgun (WGS) entry which is preliminary data.</text>
</comment>
<dbReference type="InterPro" id="IPR029052">
    <property type="entry name" value="Metallo-depent_PP-like"/>
</dbReference>
<dbReference type="InterPro" id="IPR004843">
    <property type="entry name" value="Calcineurin-like_PHP"/>
</dbReference>
<keyword evidence="1" id="KW-0812">Transmembrane</keyword>
<accession>A0AA86NGK3</accession>
<feature type="domain" description="Calcineurin-like phosphoesterase" evidence="2">
    <location>
        <begin position="150"/>
        <end position="321"/>
    </location>
</feature>
<evidence type="ECO:0000313" key="4">
    <source>
        <dbReference type="EMBL" id="CAL5977822.1"/>
    </source>
</evidence>
<feature type="transmembrane region" description="Helical" evidence="1">
    <location>
        <begin position="6"/>
        <end position="28"/>
    </location>
</feature>
<dbReference type="GO" id="GO:0016787">
    <property type="term" value="F:hydrolase activity"/>
    <property type="evidence" value="ECO:0007669"/>
    <property type="project" value="InterPro"/>
</dbReference>
<feature type="transmembrane region" description="Helical" evidence="1">
    <location>
        <begin position="48"/>
        <end position="70"/>
    </location>
</feature>
<evidence type="ECO:0000313" key="3">
    <source>
        <dbReference type="EMBL" id="CAI9919280.1"/>
    </source>
</evidence>
<evidence type="ECO:0000259" key="2">
    <source>
        <dbReference type="Pfam" id="PF00149"/>
    </source>
</evidence>
<dbReference type="SUPFAM" id="SSF56300">
    <property type="entry name" value="Metallo-dependent phosphatases"/>
    <property type="match status" value="1"/>
</dbReference>
<keyword evidence="1" id="KW-0472">Membrane</keyword>
<dbReference type="AlphaFoldDB" id="A0AA86NGK3"/>
<dbReference type="EMBL" id="CAXDID020000008">
    <property type="protein sequence ID" value="CAL5977822.1"/>
    <property type="molecule type" value="Genomic_DNA"/>
</dbReference>
<organism evidence="3">
    <name type="scientific">Hexamita inflata</name>
    <dbReference type="NCBI Taxonomy" id="28002"/>
    <lineage>
        <taxon>Eukaryota</taxon>
        <taxon>Metamonada</taxon>
        <taxon>Diplomonadida</taxon>
        <taxon>Hexamitidae</taxon>
        <taxon>Hexamitinae</taxon>
        <taxon>Hexamita</taxon>
    </lineage>
</organism>
<sequence length="414" mass="47825">MFYGIQNYAFFNVNKLFGLILVFVLRWISKRVAAKSTISAHRKHKIEFYEIFLSFGLIILLTVDLVFFMLQFNNIDYGPIQIINGNQTQLHWYTKQRSPSVVQIENETYNDQSLQNYHNVLVNSTNFKFSVNNRLQQRNIQNSLPQVIKKFIVMTDVHLNNEYMISMDQNYDFNLMVGDYSFGGLPHEFAKCFSNIHHKLLLLAVGNHDELGYISDIIQRPTNFYQQVGQLGFFVINVLQAGNIYSSQFVSNQRVDDALTFIKDNLYLADSAEHIFIASHHAVYSTGFYGSSLYFASKMEQFLDQNNNSRIRAVFSGHDHVFASFKRNGVFFFVNGAGSTAQDMTVSGKREWSTNILNGPLEKKSKNDWGYENHLKSFLRVTRTEVNIVQNGLRFDVRDLESQEIVTSFDQIVS</sequence>
<dbReference type="EMBL" id="CATOUU010000171">
    <property type="protein sequence ID" value="CAI9919280.1"/>
    <property type="molecule type" value="Genomic_DNA"/>
</dbReference>
<reference evidence="3" key="1">
    <citation type="submission" date="2023-06" db="EMBL/GenBank/DDBJ databases">
        <authorList>
            <person name="Kurt Z."/>
        </authorList>
    </citation>
    <scope>NUCLEOTIDE SEQUENCE</scope>
</reference>
<dbReference type="Gene3D" id="3.60.21.10">
    <property type="match status" value="1"/>
</dbReference>
<reference evidence="4 5" key="2">
    <citation type="submission" date="2024-07" db="EMBL/GenBank/DDBJ databases">
        <authorList>
            <person name="Akdeniz Z."/>
        </authorList>
    </citation>
    <scope>NUCLEOTIDE SEQUENCE [LARGE SCALE GENOMIC DNA]</scope>
</reference>
<keyword evidence="1" id="KW-1133">Transmembrane helix</keyword>
<protein>
    <submittedName>
        <fullName evidence="3">Alkaline phosphatase</fullName>
    </submittedName>
    <submittedName>
        <fullName evidence="4">Alkaline_phosphatase</fullName>
    </submittedName>
</protein>